<feature type="domain" description="Methylmalonyl-CoA mutase alpha/beta chain catalytic" evidence="6">
    <location>
        <begin position="48"/>
        <end position="465"/>
    </location>
</feature>
<comment type="similarity">
    <text evidence="2">Belongs to the methylmalonyl-CoA mutase family.</text>
</comment>
<organism evidence="7 8">
    <name type="scientific">Marinicauda algicola</name>
    <dbReference type="NCBI Taxonomy" id="2029849"/>
    <lineage>
        <taxon>Bacteria</taxon>
        <taxon>Pseudomonadati</taxon>
        <taxon>Pseudomonadota</taxon>
        <taxon>Alphaproteobacteria</taxon>
        <taxon>Maricaulales</taxon>
        <taxon>Maricaulaceae</taxon>
        <taxon>Marinicauda</taxon>
    </lineage>
</organism>
<dbReference type="SUPFAM" id="SSF51703">
    <property type="entry name" value="Cobalamin (vitamin B12)-dependent enzymes"/>
    <property type="match status" value="1"/>
</dbReference>
<dbReference type="Pfam" id="PF01642">
    <property type="entry name" value="MM_CoA_mutase"/>
    <property type="match status" value="1"/>
</dbReference>
<name>A0A4S2H2Q9_9PROT</name>
<dbReference type="PANTHER" id="PTHR48101:SF4">
    <property type="entry name" value="METHYLMALONYL-COA MUTASE, MITOCHONDRIAL"/>
    <property type="match status" value="1"/>
</dbReference>
<dbReference type="AlphaFoldDB" id="A0A4S2H2Q9"/>
<gene>
    <name evidence="7" type="ORF">E5163_01070</name>
</gene>
<dbReference type="OrthoDB" id="9762378at2"/>
<accession>A0A4S2H2Q9</accession>
<comment type="caution">
    <text evidence="7">The sequence shown here is derived from an EMBL/GenBank/DDBJ whole genome shotgun (WGS) entry which is preliminary data.</text>
</comment>
<dbReference type="GO" id="GO:0005737">
    <property type="term" value="C:cytoplasm"/>
    <property type="evidence" value="ECO:0007669"/>
    <property type="project" value="TreeGrafter"/>
</dbReference>
<dbReference type="GO" id="GO:0031419">
    <property type="term" value="F:cobalamin binding"/>
    <property type="evidence" value="ECO:0007669"/>
    <property type="project" value="UniProtKB-KW"/>
</dbReference>
<reference evidence="7 8" key="1">
    <citation type="journal article" date="2017" name="Int. J. Syst. Evol. Microbiol.">
        <title>Marinicauda algicola sp. nov., isolated from a marine red alga Rhodosorus marinus.</title>
        <authorList>
            <person name="Jeong S.E."/>
            <person name="Jeon S.H."/>
            <person name="Chun B.H."/>
            <person name="Kim D.W."/>
            <person name="Jeon C.O."/>
        </authorList>
    </citation>
    <scope>NUCLEOTIDE SEQUENCE [LARGE SCALE GENOMIC DNA]</scope>
    <source>
        <strain evidence="7 8">JCM 31718</strain>
    </source>
</reference>
<keyword evidence="8" id="KW-1185">Reference proteome</keyword>
<protein>
    <submittedName>
        <fullName evidence="7">Methylmalonyl-CoA mutase</fullName>
    </submittedName>
</protein>
<dbReference type="EMBL" id="SRXW01000001">
    <property type="protein sequence ID" value="TGY89763.1"/>
    <property type="molecule type" value="Genomic_DNA"/>
</dbReference>
<sequence length="654" mass="69788">MADDIHPLAAGFPAADDAQWRELAKKALNGADLERITRVTLDAVARGPLFTRAHLEEVSDPGAPGAAPFVRGLVAARDPYLPWGIRQPVDEPDPKKANAVILEELEGGASEISLRVDPNGETGVTIRTLDEMKTALDAVMLDLAPVYLAPSRMAPQYGAMLLALLEDSGLDPAKLRGGLGLSPIGQKSMAGGGAEKLATRLERTAEAALYCRDRFPGVKTVAITATAPHEAGGSEAQEIAFVCAGGASYMRCFIDHGMSPDEAANALEFSMAADADIHLTIAKIRAARRAWARVAEGFGVSPDKRGMRLLAVTSRRMLTARDPWTNLVRNTCAAFAAAAGGADSILTRPFTDALGAPTRFARRLARNLQIMLAEESHAGKVADPAGGGYLHETLGQRLAEAGWALFQQIESRGGLFETVKAGWLQGEIEKVREARRLAYATGRESLIGVSAFPVLEEKPVEVEKRSYAPPKLDAPVIEPQPFAEKIARAREGGQIRVLKLPEPQWAPLRPIRFAEPFEALRDAADAHAERSGKRPHAFLATIGLLSEFNARAGFARGRLAVGGVETPDPDVYPDIEACTAAFLAAATPLAVICGTDEAYGEHAAALAARLKQAGAKEVWLAGRPVDIAGIHRFIHLRSHAVEDLKAAHQILGVA</sequence>
<evidence type="ECO:0000313" key="8">
    <source>
        <dbReference type="Proteomes" id="UP000308054"/>
    </source>
</evidence>
<dbReference type="InterPro" id="IPR016176">
    <property type="entry name" value="Cbl-dep_enz_cat"/>
</dbReference>
<evidence type="ECO:0000256" key="1">
    <source>
        <dbReference type="ARBA" id="ARBA00001922"/>
    </source>
</evidence>
<dbReference type="InterPro" id="IPR006099">
    <property type="entry name" value="MeMalonylCoA_mutase_a/b_cat"/>
</dbReference>
<evidence type="ECO:0000256" key="2">
    <source>
        <dbReference type="ARBA" id="ARBA00008465"/>
    </source>
</evidence>
<evidence type="ECO:0000256" key="5">
    <source>
        <dbReference type="ARBA" id="ARBA00023285"/>
    </source>
</evidence>
<dbReference type="PANTHER" id="PTHR48101">
    <property type="entry name" value="METHYLMALONYL-COA MUTASE, MITOCHONDRIAL-RELATED"/>
    <property type="match status" value="1"/>
</dbReference>
<dbReference type="Gene3D" id="3.20.20.240">
    <property type="entry name" value="Methylmalonyl-CoA mutase"/>
    <property type="match status" value="1"/>
</dbReference>
<dbReference type="RefSeq" id="WP_135994261.1">
    <property type="nucleotide sequence ID" value="NZ_CP071057.1"/>
</dbReference>
<dbReference type="Gene3D" id="3.40.50.280">
    <property type="entry name" value="Cobalamin-binding domain"/>
    <property type="match status" value="1"/>
</dbReference>
<evidence type="ECO:0000313" key="7">
    <source>
        <dbReference type="EMBL" id="TGY89763.1"/>
    </source>
</evidence>
<proteinExistence type="inferred from homology"/>
<comment type="cofactor">
    <cofactor evidence="1">
        <name>adenosylcob(III)alamin</name>
        <dbReference type="ChEBI" id="CHEBI:18408"/>
    </cofactor>
</comment>
<evidence type="ECO:0000256" key="3">
    <source>
        <dbReference type="ARBA" id="ARBA00022628"/>
    </source>
</evidence>
<dbReference type="Proteomes" id="UP000308054">
    <property type="component" value="Unassembled WGS sequence"/>
</dbReference>
<dbReference type="GO" id="GO:0004494">
    <property type="term" value="F:methylmalonyl-CoA mutase activity"/>
    <property type="evidence" value="ECO:0007669"/>
    <property type="project" value="UniProtKB-EC"/>
</dbReference>
<keyword evidence="4" id="KW-0413">Isomerase</keyword>
<keyword evidence="5" id="KW-0170">Cobalt</keyword>
<dbReference type="GO" id="GO:0046872">
    <property type="term" value="F:metal ion binding"/>
    <property type="evidence" value="ECO:0007669"/>
    <property type="project" value="InterPro"/>
</dbReference>
<keyword evidence="3" id="KW-0846">Cobalamin</keyword>
<dbReference type="SUPFAM" id="SSF52242">
    <property type="entry name" value="Cobalamin (vitamin B12)-binding domain"/>
    <property type="match status" value="1"/>
</dbReference>
<evidence type="ECO:0000259" key="6">
    <source>
        <dbReference type="Pfam" id="PF01642"/>
    </source>
</evidence>
<dbReference type="InterPro" id="IPR036724">
    <property type="entry name" value="Cobalamin-bd_sf"/>
</dbReference>
<evidence type="ECO:0000256" key="4">
    <source>
        <dbReference type="ARBA" id="ARBA00023235"/>
    </source>
</evidence>
<dbReference type="GO" id="GO:0019678">
    <property type="term" value="P:propionate metabolic process, methylmalonyl pathway"/>
    <property type="evidence" value="ECO:0007669"/>
    <property type="project" value="TreeGrafter"/>
</dbReference>